<proteinExistence type="predicted"/>
<dbReference type="EMBL" id="QYAZ01000002">
    <property type="protein sequence ID" value="KAB8122477.1"/>
    <property type="molecule type" value="Genomic_DNA"/>
</dbReference>
<dbReference type="PANTHER" id="PTHR33221:SF4">
    <property type="entry name" value="HTH-TYPE TRANSCRIPTIONAL REPRESSOR NSRR"/>
    <property type="match status" value="1"/>
</dbReference>
<dbReference type="InterPro" id="IPR000944">
    <property type="entry name" value="Tscrpt_reg_Rrf2"/>
</dbReference>
<dbReference type="Proteomes" id="UP000427842">
    <property type="component" value="Unassembled WGS sequence"/>
</dbReference>
<evidence type="ECO:0000256" key="1">
    <source>
        <dbReference type="ARBA" id="ARBA00023125"/>
    </source>
</evidence>
<dbReference type="RefSeq" id="WP_153472449.1">
    <property type="nucleotide sequence ID" value="NZ_QYAZ01000002.1"/>
</dbReference>
<dbReference type="NCBIfam" id="TIGR00738">
    <property type="entry name" value="rrf2_super"/>
    <property type="match status" value="1"/>
</dbReference>
<gene>
    <name evidence="2" type="ORF">D3W54_14940</name>
</gene>
<accession>A0ABQ6VRA4</accession>
<keyword evidence="1" id="KW-0238">DNA-binding</keyword>
<organism evidence="2 3">
    <name type="scientific">Komagataeibacter medellinensis</name>
    <dbReference type="NCBI Taxonomy" id="1177712"/>
    <lineage>
        <taxon>Bacteria</taxon>
        <taxon>Pseudomonadati</taxon>
        <taxon>Pseudomonadota</taxon>
        <taxon>Alphaproteobacteria</taxon>
        <taxon>Acetobacterales</taxon>
        <taxon>Acetobacteraceae</taxon>
        <taxon>Komagataeibacter</taxon>
    </lineage>
</organism>
<dbReference type="Pfam" id="PF02082">
    <property type="entry name" value="Rrf2"/>
    <property type="match status" value="1"/>
</dbReference>
<dbReference type="Gene3D" id="1.10.10.10">
    <property type="entry name" value="Winged helix-like DNA-binding domain superfamily/Winged helix DNA-binding domain"/>
    <property type="match status" value="1"/>
</dbReference>
<reference evidence="2 3" key="1">
    <citation type="submission" date="2018-09" db="EMBL/GenBank/DDBJ databases">
        <title>Genome sequence and characterization of the bcs clusters for the production of nanocellulose from the low pH resistant strain Komagataeibacter medellinensis ID13488.</title>
        <authorList>
            <person name="Hernandez-Arriaga A.M."/>
            <person name="Del Cerro C."/>
            <person name="Urbina L."/>
            <person name="Eceiza A."/>
            <person name="Retegi A."/>
            <person name="Prieto M.A."/>
        </authorList>
    </citation>
    <scope>NUCLEOTIDE SEQUENCE [LARGE SCALE GENOMIC DNA]</scope>
    <source>
        <strain evidence="2 3">ID13488</strain>
    </source>
</reference>
<dbReference type="InterPro" id="IPR036390">
    <property type="entry name" value="WH_DNA-bd_sf"/>
</dbReference>
<protein>
    <submittedName>
        <fullName evidence="2">Rrf2 family transcriptional regulator</fullName>
    </submittedName>
</protein>
<dbReference type="PANTHER" id="PTHR33221">
    <property type="entry name" value="WINGED HELIX-TURN-HELIX TRANSCRIPTIONAL REGULATOR, RRF2 FAMILY"/>
    <property type="match status" value="1"/>
</dbReference>
<dbReference type="SUPFAM" id="SSF46785">
    <property type="entry name" value="Winged helix' DNA-binding domain"/>
    <property type="match status" value="1"/>
</dbReference>
<name>A0ABQ6VRA4_9PROT</name>
<evidence type="ECO:0000313" key="2">
    <source>
        <dbReference type="EMBL" id="KAB8122477.1"/>
    </source>
</evidence>
<sequence length="138" mass="15547">MRLTLHTDYSIRALLYLAHNPGKRVAIQEIADTHRISQHHLVKVIHRLSTSQIVLARRGRNGGIELAREPRQIIIGDIVRLMEADLAAIVACIPDTGQQCILADACRLRGLFSRSMNAFMGVLDRLTLHDILHDDKKN</sequence>
<comment type="caution">
    <text evidence="2">The sequence shown here is derived from an EMBL/GenBank/DDBJ whole genome shotgun (WGS) entry which is preliminary data.</text>
</comment>
<evidence type="ECO:0000313" key="3">
    <source>
        <dbReference type="Proteomes" id="UP000427842"/>
    </source>
</evidence>
<dbReference type="PROSITE" id="PS51197">
    <property type="entry name" value="HTH_RRF2_2"/>
    <property type="match status" value="1"/>
</dbReference>
<dbReference type="InterPro" id="IPR036388">
    <property type="entry name" value="WH-like_DNA-bd_sf"/>
</dbReference>
<keyword evidence="3" id="KW-1185">Reference proteome</keyword>